<keyword evidence="2" id="KW-1185">Reference proteome</keyword>
<dbReference type="AlphaFoldDB" id="A0A8J5CLJ7"/>
<protein>
    <submittedName>
        <fullName evidence="1">Putative ubiquitin carboxyl-terminal hydrolase FAF-X</fullName>
    </submittedName>
</protein>
<keyword evidence="1" id="KW-0378">Hydrolase</keyword>
<sequence>MYTFHSSRCFDRFFKAVNSKEGKLVLKRRVHLMDDDDLIGVDYVWRVVLCGTEDIASRAIELLRETFTNLGPRLQANRVIIHDDFLSSCTSRLKAMYDTVSVLDRDKDSINRVRQDTTRMCRVLKVLYEYVAECDGDFGDDRSILPLGR</sequence>
<name>A0A8J5CLJ7_CHIOP</name>
<accession>A0A8J5CLJ7</accession>
<dbReference type="GO" id="GO:0016787">
    <property type="term" value="F:hydrolase activity"/>
    <property type="evidence" value="ECO:0007669"/>
    <property type="project" value="UniProtKB-KW"/>
</dbReference>
<dbReference type="EMBL" id="JACEEZ010020174">
    <property type="protein sequence ID" value="KAG0714874.1"/>
    <property type="molecule type" value="Genomic_DNA"/>
</dbReference>
<proteinExistence type="predicted"/>
<gene>
    <name evidence="1" type="primary">USP9X_0</name>
    <name evidence="1" type="ORF">GWK47_013243</name>
</gene>
<comment type="caution">
    <text evidence="1">The sequence shown here is derived from an EMBL/GenBank/DDBJ whole genome shotgun (WGS) entry which is preliminary data.</text>
</comment>
<evidence type="ECO:0000313" key="2">
    <source>
        <dbReference type="Proteomes" id="UP000770661"/>
    </source>
</evidence>
<evidence type="ECO:0000313" key="1">
    <source>
        <dbReference type="EMBL" id="KAG0714874.1"/>
    </source>
</evidence>
<reference evidence="1" key="1">
    <citation type="submission" date="2020-07" db="EMBL/GenBank/DDBJ databases">
        <title>The High-quality genome of the commercially important snow crab, Chionoecetes opilio.</title>
        <authorList>
            <person name="Jeong J.-H."/>
            <person name="Ryu S."/>
        </authorList>
    </citation>
    <scope>NUCLEOTIDE SEQUENCE</scope>
    <source>
        <strain evidence="1">MADBK_172401_WGS</strain>
        <tissue evidence="1">Digestive gland</tissue>
    </source>
</reference>
<dbReference type="OrthoDB" id="7304466at2759"/>
<dbReference type="Proteomes" id="UP000770661">
    <property type="component" value="Unassembled WGS sequence"/>
</dbReference>
<organism evidence="1 2">
    <name type="scientific">Chionoecetes opilio</name>
    <name type="common">Atlantic snow crab</name>
    <name type="synonym">Cancer opilio</name>
    <dbReference type="NCBI Taxonomy" id="41210"/>
    <lineage>
        <taxon>Eukaryota</taxon>
        <taxon>Metazoa</taxon>
        <taxon>Ecdysozoa</taxon>
        <taxon>Arthropoda</taxon>
        <taxon>Crustacea</taxon>
        <taxon>Multicrustacea</taxon>
        <taxon>Malacostraca</taxon>
        <taxon>Eumalacostraca</taxon>
        <taxon>Eucarida</taxon>
        <taxon>Decapoda</taxon>
        <taxon>Pleocyemata</taxon>
        <taxon>Brachyura</taxon>
        <taxon>Eubrachyura</taxon>
        <taxon>Majoidea</taxon>
        <taxon>Majidae</taxon>
        <taxon>Chionoecetes</taxon>
    </lineage>
</organism>